<dbReference type="WBParaSite" id="MCU_010071-RB">
    <property type="protein sequence ID" value="MCU_010071-RB"/>
    <property type="gene ID" value="MCU_010071"/>
</dbReference>
<proteinExistence type="predicted"/>
<organism evidence="1">
    <name type="scientific">Mesocestoides corti</name>
    <name type="common">Flatworm</name>
    <dbReference type="NCBI Taxonomy" id="53468"/>
    <lineage>
        <taxon>Eukaryota</taxon>
        <taxon>Metazoa</taxon>
        <taxon>Spiralia</taxon>
        <taxon>Lophotrochozoa</taxon>
        <taxon>Platyhelminthes</taxon>
        <taxon>Cestoda</taxon>
        <taxon>Eucestoda</taxon>
        <taxon>Cyclophyllidea</taxon>
        <taxon>Mesocestoididae</taxon>
        <taxon>Mesocestoides</taxon>
    </lineage>
</organism>
<protein>
    <submittedName>
        <fullName evidence="1">Secreted protein</fullName>
    </submittedName>
</protein>
<reference evidence="1" key="1">
    <citation type="submission" date="2019-11" db="UniProtKB">
        <authorList>
            <consortium name="WormBaseParasite"/>
        </authorList>
    </citation>
    <scope>IDENTIFICATION</scope>
</reference>
<dbReference type="AlphaFoldDB" id="A0A5K3FS10"/>
<name>A0A5K3FS10_MESCO</name>
<evidence type="ECO:0000313" key="1">
    <source>
        <dbReference type="WBParaSite" id="MCU_010071-RB"/>
    </source>
</evidence>
<sequence>QLSLILVHDGVFSFFISYEIFNVKRFVCLTLLLGSTLLCAESIDTKLWLSWLGLEPNSWYLLKCLRRSGLKCTKVHFHRSSHSRFESLTILVYMSAVH</sequence>
<accession>A0A5K3FS10</accession>